<keyword evidence="2" id="KW-1185">Reference proteome</keyword>
<dbReference type="Proteomes" id="UP001141806">
    <property type="component" value="Unassembled WGS sequence"/>
</dbReference>
<evidence type="ECO:0000313" key="2">
    <source>
        <dbReference type="Proteomes" id="UP001141806"/>
    </source>
</evidence>
<accession>A0A9Q0H4H4</accession>
<evidence type="ECO:0000313" key="1">
    <source>
        <dbReference type="EMBL" id="KAJ4959707.1"/>
    </source>
</evidence>
<reference evidence="1" key="1">
    <citation type="journal article" date="2023" name="Plant J.">
        <title>The genome of the king protea, Protea cynaroides.</title>
        <authorList>
            <person name="Chang J."/>
            <person name="Duong T.A."/>
            <person name="Schoeman C."/>
            <person name="Ma X."/>
            <person name="Roodt D."/>
            <person name="Barker N."/>
            <person name="Li Z."/>
            <person name="Van de Peer Y."/>
            <person name="Mizrachi E."/>
        </authorList>
    </citation>
    <scope>NUCLEOTIDE SEQUENCE</scope>
    <source>
        <tissue evidence="1">Young leaves</tissue>
    </source>
</reference>
<proteinExistence type="predicted"/>
<sequence length="262" mass="28629">MFVTTIQLLATITNLPPTEFVITNLPPTDSVTTNLPQPPVPLIQPRSEIESETGPDLFFTNDNMADDGNRTTIPVLQPLPDNFPQLQPNIHLRRKKNLLLGLGHTAFDVGDDKDGDAYGTLLKSGIALIIVLESAVAHRPWPANSQLLWPNPLQIWEGVASICKSTISITTLICSITWPASACDRSSLPQFVAPFDAGMAPPFDALKIKFGWLALHLPSYFVGNTSSVNASKNGYTSNFEIHLPKISFSDQVAVESQGEREK</sequence>
<name>A0A9Q0H4H4_9MAGN</name>
<gene>
    <name evidence="1" type="ORF">NE237_019617</name>
</gene>
<dbReference type="AlphaFoldDB" id="A0A9Q0H4H4"/>
<protein>
    <submittedName>
        <fullName evidence="1">Uncharacterized protein</fullName>
    </submittedName>
</protein>
<organism evidence="1 2">
    <name type="scientific">Protea cynaroides</name>
    <dbReference type="NCBI Taxonomy" id="273540"/>
    <lineage>
        <taxon>Eukaryota</taxon>
        <taxon>Viridiplantae</taxon>
        <taxon>Streptophyta</taxon>
        <taxon>Embryophyta</taxon>
        <taxon>Tracheophyta</taxon>
        <taxon>Spermatophyta</taxon>
        <taxon>Magnoliopsida</taxon>
        <taxon>Proteales</taxon>
        <taxon>Proteaceae</taxon>
        <taxon>Protea</taxon>
    </lineage>
</organism>
<comment type="caution">
    <text evidence="1">The sequence shown here is derived from an EMBL/GenBank/DDBJ whole genome shotgun (WGS) entry which is preliminary data.</text>
</comment>
<dbReference type="EMBL" id="JAMYWD010000009">
    <property type="protein sequence ID" value="KAJ4959707.1"/>
    <property type="molecule type" value="Genomic_DNA"/>
</dbReference>